<comment type="caution">
    <text evidence="4">The sequence shown here is derived from an EMBL/GenBank/DDBJ whole genome shotgun (WGS) entry which is preliminary data.</text>
</comment>
<evidence type="ECO:0000256" key="2">
    <source>
        <dbReference type="PROSITE-ProRule" id="PRU00169"/>
    </source>
</evidence>
<dbReference type="SUPFAM" id="SSF52172">
    <property type="entry name" value="CheY-like"/>
    <property type="match status" value="1"/>
</dbReference>
<organism evidence="4 5">
    <name type="scientific">Actinoplanes octamycinicus</name>
    <dbReference type="NCBI Taxonomy" id="135948"/>
    <lineage>
        <taxon>Bacteria</taxon>
        <taxon>Bacillati</taxon>
        <taxon>Actinomycetota</taxon>
        <taxon>Actinomycetes</taxon>
        <taxon>Micromonosporales</taxon>
        <taxon>Micromonosporaceae</taxon>
        <taxon>Actinoplanes</taxon>
    </lineage>
</organism>
<keyword evidence="5" id="KW-1185">Reference proteome</keyword>
<evidence type="ECO:0000313" key="5">
    <source>
        <dbReference type="Proteomes" id="UP000546162"/>
    </source>
</evidence>
<reference evidence="4 5" key="1">
    <citation type="submission" date="2020-08" db="EMBL/GenBank/DDBJ databases">
        <title>Sequencing the genomes of 1000 actinobacteria strains.</title>
        <authorList>
            <person name="Klenk H.-P."/>
        </authorList>
    </citation>
    <scope>NUCLEOTIDE SEQUENCE [LARGE SCALE GENOMIC DNA]</scope>
    <source>
        <strain evidence="4 5">DSM 45809</strain>
    </source>
</reference>
<dbReference type="RefSeq" id="WP_185041160.1">
    <property type="nucleotide sequence ID" value="NZ_BAABFG010000005.1"/>
</dbReference>
<dbReference type="EMBL" id="JACHNB010000001">
    <property type="protein sequence ID" value="MBB4740582.1"/>
    <property type="molecule type" value="Genomic_DNA"/>
</dbReference>
<dbReference type="SMART" id="SM00448">
    <property type="entry name" value="REC"/>
    <property type="match status" value="1"/>
</dbReference>
<dbReference type="Pfam" id="PF00072">
    <property type="entry name" value="Response_reg"/>
    <property type="match status" value="1"/>
</dbReference>
<accession>A0A7W7M858</accession>
<sequence>MPQTSTTALTFSDAGAGLSWPLDDWSAALEPPTVLIADDDEDVRDLVATKLRAAGYRTLTAADGRTAMALAVGERPQLVLLDVHMPGLDGLGFCYELHSSPQTADIPVIFISGRAEPADVDLGRMVGAEDYLAKPIDPAELLRRVERLLGH</sequence>
<dbReference type="InterPro" id="IPR050595">
    <property type="entry name" value="Bact_response_regulator"/>
</dbReference>
<proteinExistence type="predicted"/>
<dbReference type="AlphaFoldDB" id="A0A7W7M858"/>
<dbReference type="PROSITE" id="PS50110">
    <property type="entry name" value="RESPONSE_REGULATORY"/>
    <property type="match status" value="1"/>
</dbReference>
<dbReference type="PANTHER" id="PTHR44591">
    <property type="entry name" value="STRESS RESPONSE REGULATOR PROTEIN 1"/>
    <property type="match status" value="1"/>
</dbReference>
<gene>
    <name evidence="4" type="ORF">BJY16_004041</name>
</gene>
<feature type="modified residue" description="4-aspartylphosphate" evidence="2">
    <location>
        <position position="82"/>
    </location>
</feature>
<dbReference type="GO" id="GO:0003677">
    <property type="term" value="F:DNA binding"/>
    <property type="evidence" value="ECO:0007669"/>
    <property type="project" value="UniProtKB-KW"/>
</dbReference>
<feature type="domain" description="Response regulatory" evidence="3">
    <location>
        <begin position="33"/>
        <end position="149"/>
    </location>
</feature>
<dbReference type="InterPro" id="IPR011006">
    <property type="entry name" value="CheY-like_superfamily"/>
</dbReference>
<evidence type="ECO:0000259" key="3">
    <source>
        <dbReference type="PROSITE" id="PS50110"/>
    </source>
</evidence>
<evidence type="ECO:0000313" key="4">
    <source>
        <dbReference type="EMBL" id="MBB4740582.1"/>
    </source>
</evidence>
<protein>
    <submittedName>
        <fullName evidence="4">DNA-binding response OmpR family regulator</fullName>
    </submittedName>
</protein>
<keyword evidence="4" id="KW-0238">DNA-binding</keyword>
<name>A0A7W7M858_9ACTN</name>
<dbReference type="Gene3D" id="3.40.50.2300">
    <property type="match status" value="1"/>
</dbReference>
<keyword evidence="1 2" id="KW-0597">Phosphoprotein</keyword>
<dbReference type="GO" id="GO:0000160">
    <property type="term" value="P:phosphorelay signal transduction system"/>
    <property type="evidence" value="ECO:0007669"/>
    <property type="project" value="InterPro"/>
</dbReference>
<dbReference type="InterPro" id="IPR001789">
    <property type="entry name" value="Sig_transdc_resp-reg_receiver"/>
</dbReference>
<evidence type="ECO:0000256" key="1">
    <source>
        <dbReference type="ARBA" id="ARBA00022553"/>
    </source>
</evidence>
<dbReference type="PANTHER" id="PTHR44591:SF3">
    <property type="entry name" value="RESPONSE REGULATORY DOMAIN-CONTAINING PROTEIN"/>
    <property type="match status" value="1"/>
</dbReference>
<dbReference type="Proteomes" id="UP000546162">
    <property type="component" value="Unassembled WGS sequence"/>
</dbReference>